<keyword evidence="10" id="KW-1185">Reference proteome</keyword>
<name>A0A919V053_9ACTN</name>
<keyword evidence="3" id="KW-1003">Cell membrane</keyword>
<feature type="transmembrane region" description="Helical" evidence="7">
    <location>
        <begin position="251"/>
        <end position="270"/>
    </location>
</feature>
<dbReference type="EMBL" id="BOOU01000031">
    <property type="protein sequence ID" value="GII77022.1"/>
    <property type="molecule type" value="Genomic_DNA"/>
</dbReference>
<feature type="transmembrane region" description="Helical" evidence="7">
    <location>
        <begin position="94"/>
        <end position="123"/>
    </location>
</feature>
<dbReference type="PROSITE" id="PS50850">
    <property type="entry name" value="MFS"/>
    <property type="match status" value="1"/>
</dbReference>
<dbReference type="GO" id="GO:0022857">
    <property type="term" value="F:transmembrane transporter activity"/>
    <property type="evidence" value="ECO:0007669"/>
    <property type="project" value="InterPro"/>
</dbReference>
<evidence type="ECO:0000313" key="9">
    <source>
        <dbReference type="EMBL" id="GII77022.1"/>
    </source>
</evidence>
<keyword evidence="6 7" id="KW-0472">Membrane</keyword>
<feature type="transmembrane region" description="Helical" evidence="7">
    <location>
        <begin position="21"/>
        <end position="45"/>
    </location>
</feature>
<dbReference type="Gene3D" id="1.20.1250.20">
    <property type="entry name" value="MFS general substrate transporter like domains"/>
    <property type="match status" value="1"/>
</dbReference>
<evidence type="ECO:0000256" key="1">
    <source>
        <dbReference type="ARBA" id="ARBA00004651"/>
    </source>
</evidence>
<evidence type="ECO:0000313" key="10">
    <source>
        <dbReference type="Proteomes" id="UP000655287"/>
    </source>
</evidence>
<feature type="transmembrane region" description="Helical" evidence="7">
    <location>
        <begin position="347"/>
        <end position="366"/>
    </location>
</feature>
<proteinExistence type="predicted"/>
<dbReference type="InterPro" id="IPR020846">
    <property type="entry name" value="MFS_dom"/>
</dbReference>
<gene>
    <name evidence="9" type="ORF">Sru01_20040</name>
</gene>
<reference evidence="9" key="1">
    <citation type="submission" date="2021-01" db="EMBL/GenBank/DDBJ databases">
        <title>Whole genome shotgun sequence of Sphaerisporangium rufum NBRC 109079.</title>
        <authorList>
            <person name="Komaki H."/>
            <person name="Tamura T."/>
        </authorList>
    </citation>
    <scope>NUCLEOTIDE SEQUENCE</scope>
    <source>
        <strain evidence="9">NBRC 109079</strain>
    </source>
</reference>
<evidence type="ECO:0000256" key="5">
    <source>
        <dbReference type="ARBA" id="ARBA00022989"/>
    </source>
</evidence>
<feature type="transmembrane region" description="Helical" evidence="7">
    <location>
        <begin position="290"/>
        <end position="309"/>
    </location>
</feature>
<dbReference type="SUPFAM" id="SSF103473">
    <property type="entry name" value="MFS general substrate transporter"/>
    <property type="match status" value="1"/>
</dbReference>
<dbReference type="InterPro" id="IPR036259">
    <property type="entry name" value="MFS_trans_sf"/>
</dbReference>
<evidence type="ECO:0000256" key="7">
    <source>
        <dbReference type="SAM" id="Phobius"/>
    </source>
</evidence>
<keyword evidence="2" id="KW-0813">Transport</keyword>
<feature type="transmembrane region" description="Helical" evidence="7">
    <location>
        <begin position="221"/>
        <end position="245"/>
    </location>
</feature>
<evidence type="ECO:0000256" key="2">
    <source>
        <dbReference type="ARBA" id="ARBA00022448"/>
    </source>
</evidence>
<evidence type="ECO:0000256" key="6">
    <source>
        <dbReference type="ARBA" id="ARBA00023136"/>
    </source>
</evidence>
<dbReference type="Pfam" id="PF07690">
    <property type="entry name" value="MFS_1"/>
    <property type="match status" value="1"/>
</dbReference>
<dbReference type="AlphaFoldDB" id="A0A919V053"/>
<feature type="transmembrane region" description="Helical" evidence="7">
    <location>
        <begin position="144"/>
        <end position="167"/>
    </location>
</feature>
<protein>
    <submittedName>
        <fullName evidence="9">MFS transporter</fullName>
    </submittedName>
</protein>
<comment type="caution">
    <text evidence="9">The sequence shown here is derived from an EMBL/GenBank/DDBJ whole genome shotgun (WGS) entry which is preliminary data.</text>
</comment>
<dbReference type="PANTHER" id="PTHR23517">
    <property type="entry name" value="RESISTANCE PROTEIN MDTM, PUTATIVE-RELATED-RELATED"/>
    <property type="match status" value="1"/>
</dbReference>
<dbReference type="PANTHER" id="PTHR23517:SF2">
    <property type="entry name" value="MULTIDRUG RESISTANCE PROTEIN MDTH"/>
    <property type="match status" value="1"/>
</dbReference>
<dbReference type="InterPro" id="IPR011701">
    <property type="entry name" value="MFS"/>
</dbReference>
<feature type="transmembrane region" description="Helical" evidence="7">
    <location>
        <begin position="315"/>
        <end position="335"/>
    </location>
</feature>
<dbReference type="GO" id="GO:0005886">
    <property type="term" value="C:plasma membrane"/>
    <property type="evidence" value="ECO:0007669"/>
    <property type="project" value="UniProtKB-SubCell"/>
</dbReference>
<feature type="domain" description="Major facilitator superfamily (MFS) profile" evidence="8">
    <location>
        <begin position="18"/>
        <end position="402"/>
    </location>
</feature>
<evidence type="ECO:0000256" key="3">
    <source>
        <dbReference type="ARBA" id="ARBA00022475"/>
    </source>
</evidence>
<evidence type="ECO:0000259" key="8">
    <source>
        <dbReference type="PROSITE" id="PS50850"/>
    </source>
</evidence>
<accession>A0A919V053</accession>
<sequence length="413" mass="42020">MPARAPHLWGPFMLERSTRKFIAVTRVVTSLGYYLTIPLLGVIALRAGSMSAVEVGALVSAHALFRRGLALPTGVLCDRWGGERVLVAGLVAEAVGYVLLASSITFPVWLAALVIDGAGGAAYNSAGRVVLAKASKEGGSAASFAGFYVATNVGALLGPLLAAALSAHGSPRAALLLSALAYACAAAGALWRFRTVDRSRPVTAAGGSVWRSLVGPLGDRLFVVYCAMTVPLWFGISLLVSALPLEADLRGLGYVDVGVINSLNALVVVALGTKVGKITDGWDLPRRMRFLGAGGLAMAAGCLVCLPAGTPWLYAGMVVITLGELALIAATDIVAVHLAPEGSTGVYLGYVTTAWAVGGVLAGVLAGALLDGSGPGRVVFWAVSTALLLGAAVWFTVAGRAVTARAAAGAART</sequence>
<evidence type="ECO:0000256" key="4">
    <source>
        <dbReference type="ARBA" id="ARBA00022692"/>
    </source>
</evidence>
<feature type="transmembrane region" description="Helical" evidence="7">
    <location>
        <begin position="378"/>
        <end position="397"/>
    </location>
</feature>
<dbReference type="InterPro" id="IPR050171">
    <property type="entry name" value="MFS_Transporters"/>
</dbReference>
<comment type="subcellular location">
    <subcellularLocation>
        <location evidence="1">Cell membrane</location>
        <topology evidence="1">Multi-pass membrane protein</topology>
    </subcellularLocation>
</comment>
<feature type="transmembrane region" description="Helical" evidence="7">
    <location>
        <begin position="173"/>
        <end position="191"/>
    </location>
</feature>
<keyword evidence="4 7" id="KW-0812">Transmembrane</keyword>
<keyword evidence="5 7" id="KW-1133">Transmembrane helix</keyword>
<organism evidence="9 10">
    <name type="scientific">Sphaerisporangium rufum</name>
    <dbReference type="NCBI Taxonomy" id="1381558"/>
    <lineage>
        <taxon>Bacteria</taxon>
        <taxon>Bacillati</taxon>
        <taxon>Actinomycetota</taxon>
        <taxon>Actinomycetes</taxon>
        <taxon>Streptosporangiales</taxon>
        <taxon>Streptosporangiaceae</taxon>
        <taxon>Sphaerisporangium</taxon>
    </lineage>
</organism>
<dbReference type="Proteomes" id="UP000655287">
    <property type="component" value="Unassembled WGS sequence"/>
</dbReference>